<feature type="region of interest" description="Disordered" evidence="1">
    <location>
        <begin position="1"/>
        <end position="22"/>
    </location>
</feature>
<proteinExistence type="predicted"/>
<gene>
    <name evidence="2" type="ORF">AK830_g6359</name>
</gene>
<dbReference type="Proteomes" id="UP000050424">
    <property type="component" value="Unassembled WGS sequence"/>
</dbReference>
<name>A0A0P7AQP1_9HYPO</name>
<evidence type="ECO:0000256" key="1">
    <source>
        <dbReference type="SAM" id="MobiDB-lite"/>
    </source>
</evidence>
<sequence>MEPLRPSQHSSQKSETRRERSHADIAMQNAADTMIAVTESFRHHFHPQHVALLEIPTRSYTHSRRSSSSSTSSQRLLDHGPVRQPSFSNLSWSSTPHYRTDSVQDDRFSSHTFETDAYTLMRPESGSEMAQTTINLPDDLIRLSTPNLPEPLDTPHTPISAYHAPTFTTNEQSQMGFIQPDIAQPEPIQHTSPVSDPYPVSELYSVSDSNLVPASHLSEAAVHDGGLVQAARRLDAFRANTHEYMSLRPDCGTETRPFGTVTHIRAGSEQESLVAPGVRRKPLAPPI</sequence>
<feature type="compositionally biased region" description="Polar residues" evidence="1">
    <location>
        <begin position="85"/>
        <end position="97"/>
    </location>
</feature>
<dbReference type="AlphaFoldDB" id="A0A0P7AQP1"/>
<organism evidence="2 3">
    <name type="scientific">Neonectria ditissima</name>
    <dbReference type="NCBI Taxonomy" id="78410"/>
    <lineage>
        <taxon>Eukaryota</taxon>
        <taxon>Fungi</taxon>
        <taxon>Dikarya</taxon>
        <taxon>Ascomycota</taxon>
        <taxon>Pezizomycotina</taxon>
        <taxon>Sordariomycetes</taxon>
        <taxon>Hypocreomycetidae</taxon>
        <taxon>Hypocreales</taxon>
        <taxon>Nectriaceae</taxon>
        <taxon>Neonectria</taxon>
    </lineage>
</organism>
<dbReference type="EMBL" id="LKCW01000089">
    <property type="protein sequence ID" value="KPM40155.1"/>
    <property type="molecule type" value="Genomic_DNA"/>
</dbReference>
<evidence type="ECO:0000313" key="2">
    <source>
        <dbReference type="EMBL" id="KPM40155.1"/>
    </source>
</evidence>
<reference evidence="2 3" key="1">
    <citation type="submission" date="2015-09" db="EMBL/GenBank/DDBJ databases">
        <title>Draft genome of a European isolate of the apple canker pathogen Neonectria ditissima.</title>
        <authorList>
            <person name="Gomez-Cortecero A."/>
            <person name="Harrison R.J."/>
            <person name="Armitage A.D."/>
        </authorList>
    </citation>
    <scope>NUCLEOTIDE SEQUENCE [LARGE SCALE GENOMIC DNA]</scope>
    <source>
        <strain evidence="2 3">R09/05</strain>
    </source>
</reference>
<keyword evidence="3" id="KW-1185">Reference proteome</keyword>
<feature type="region of interest" description="Disordered" evidence="1">
    <location>
        <begin position="59"/>
        <end position="106"/>
    </location>
</feature>
<comment type="caution">
    <text evidence="2">The sequence shown here is derived from an EMBL/GenBank/DDBJ whole genome shotgun (WGS) entry which is preliminary data.</text>
</comment>
<evidence type="ECO:0000313" key="3">
    <source>
        <dbReference type="Proteomes" id="UP000050424"/>
    </source>
</evidence>
<feature type="compositionally biased region" description="Basic and acidic residues" evidence="1">
    <location>
        <begin position="12"/>
        <end position="22"/>
    </location>
</feature>
<accession>A0A0P7AQP1</accession>
<dbReference type="OrthoDB" id="2428527at2759"/>
<protein>
    <submittedName>
        <fullName evidence="2">Uncharacterized protein</fullName>
    </submittedName>
</protein>